<dbReference type="Gene3D" id="1.25.40.10">
    <property type="entry name" value="Tetratricopeptide repeat domain"/>
    <property type="match status" value="1"/>
</dbReference>
<evidence type="ECO:0000256" key="1">
    <source>
        <dbReference type="PROSITE-ProRule" id="PRU00339"/>
    </source>
</evidence>
<dbReference type="AlphaFoldDB" id="A0A7G1H4N9"/>
<dbReference type="Pfam" id="PF00515">
    <property type="entry name" value="TPR_1"/>
    <property type="match status" value="1"/>
</dbReference>
<dbReference type="PROSITE" id="PS50005">
    <property type="entry name" value="TPR"/>
    <property type="match status" value="1"/>
</dbReference>
<sequence length="149" mass="17102">MLSFSCSFPRIIILDDPLTPEEHINLGVAYEKKGELDLAIKEYEIASKKLPIAYLYLGNVYMQKENLDEAEKYYKKAIKKQPDIADAYNNLSWLYYIKAKGQGLKVEDANEILKEAEGLVLKALELNPLNENYKDTLNKIRELKSKNGL</sequence>
<feature type="repeat" description="TPR" evidence="1">
    <location>
        <begin position="51"/>
        <end position="84"/>
    </location>
</feature>
<dbReference type="PANTHER" id="PTHR44998:SF1">
    <property type="entry name" value="UDP-N-ACETYLGLUCOSAMINE--PEPTIDE N-ACETYLGLUCOSAMINYLTRANSFERASE 110 KDA SUBUNIT"/>
    <property type="match status" value="1"/>
</dbReference>
<organism evidence="2 3">
    <name type="scientific">Dissulfurispira thermophila</name>
    <dbReference type="NCBI Taxonomy" id="2715679"/>
    <lineage>
        <taxon>Bacteria</taxon>
        <taxon>Pseudomonadati</taxon>
        <taxon>Nitrospirota</taxon>
        <taxon>Thermodesulfovibrionia</taxon>
        <taxon>Thermodesulfovibrionales</taxon>
        <taxon>Dissulfurispiraceae</taxon>
        <taxon>Dissulfurispira</taxon>
    </lineage>
</organism>
<dbReference type="EMBL" id="AP022873">
    <property type="protein sequence ID" value="BCB96717.1"/>
    <property type="molecule type" value="Genomic_DNA"/>
</dbReference>
<dbReference type="PANTHER" id="PTHR44998">
    <property type="match status" value="1"/>
</dbReference>
<dbReference type="Proteomes" id="UP000516360">
    <property type="component" value="Chromosome"/>
</dbReference>
<keyword evidence="1" id="KW-0802">TPR repeat</keyword>
<evidence type="ECO:0000313" key="2">
    <source>
        <dbReference type="EMBL" id="BCB96717.1"/>
    </source>
</evidence>
<dbReference type="KEGG" id="dtp:JZK55_16390"/>
<dbReference type="SMART" id="SM00028">
    <property type="entry name" value="TPR"/>
    <property type="match status" value="2"/>
</dbReference>
<dbReference type="PROSITE" id="PS50293">
    <property type="entry name" value="TPR_REGION"/>
    <property type="match status" value="1"/>
</dbReference>
<dbReference type="InterPro" id="IPR019734">
    <property type="entry name" value="TPR_rpt"/>
</dbReference>
<protein>
    <submittedName>
        <fullName evidence="2">Tetratricopeptide repeat domain protein</fullName>
    </submittedName>
</protein>
<name>A0A7G1H4N9_9BACT</name>
<dbReference type="InterPro" id="IPR011990">
    <property type="entry name" value="TPR-like_helical_dom_sf"/>
</dbReference>
<evidence type="ECO:0000313" key="3">
    <source>
        <dbReference type="Proteomes" id="UP000516360"/>
    </source>
</evidence>
<reference evidence="2 3" key="1">
    <citation type="submission" date="2020-03" db="EMBL/GenBank/DDBJ databases">
        <title>Complete genome sequences of two sulfur-disproportionating bacterial strains T55J and Mzg5.</title>
        <authorList>
            <person name="Umezawa K."/>
            <person name="Kojima H."/>
            <person name="Kato Y."/>
            <person name="Fukui M."/>
        </authorList>
    </citation>
    <scope>NUCLEOTIDE SEQUENCE [LARGE SCALE GENOMIC DNA]</scope>
    <source>
        <strain evidence="2 3">T55J</strain>
    </source>
</reference>
<gene>
    <name evidence="2" type="ORF">JZK55_16390</name>
</gene>
<dbReference type="SUPFAM" id="SSF48452">
    <property type="entry name" value="TPR-like"/>
    <property type="match status" value="1"/>
</dbReference>
<dbReference type="Pfam" id="PF13181">
    <property type="entry name" value="TPR_8"/>
    <property type="match status" value="1"/>
</dbReference>
<keyword evidence="3" id="KW-1185">Reference proteome</keyword>
<proteinExistence type="predicted"/>
<accession>A0A7G1H4N9</accession>
<dbReference type="GO" id="GO:0006493">
    <property type="term" value="P:protein O-linked glycosylation"/>
    <property type="evidence" value="ECO:0007669"/>
    <property type="project" value="TreeGrafter"/>
</dbReference>
<dbReference type="GO" id="GO:0016757">
    <property type="term" value="F:glycosyltransferase activity"/>
    <property type="evidence" value="ECO:0007669"/>
    <property type="project" value="TreeGrafter"/>
</dbReference>